<dbReference type="InterPro" id="IPR043129">
    <property type="entry name" value="ATPase_NBD"/>
</dbReference>
<dbReference type="GO" id="GO:0008233">
    <property type="term" value="F:peptidase activity"/>
    <property type="evidence" value="ECO:0007669"/>
    <property type="project" value="UniProtKB-KW"/>
</dbReference>
<dbReference type="InterPro" id="IPR000905">
    <property type="entry name" value="Gcp-like_dom"/>
</dbReference>
<keyword evidence="5" id="KW-0012">Acyltransferase</keyword>
<dbReference type="Gene3D" id="3.30.420.40">
    <property type="match status" value="2"/>
</dbReference>
<dbReference type="AlphaFoldDB" id="A0A8H8A1V0"/>
<evidence type="ECO:0000256" key="1">
    <source>
        <dbReference type="ARBA" id="ARBA00012156"/>
    </source>
</evidence>
<dbReference type="PANTHER" id="PTHR11735">
    <property type="entry name" value="TRNA N6-ADENOSINE THREONYLCARBAMOYLTRANSFERASE"/>
    <property type="match status" value="1"/>
</dbReference>
<dbReference type="PRINTS" id="PR00789">
    <property type="entry name" value="OSIALOPTASE"/>
</dbReference>
<dbReference type="InterPro" id="IPR017861">
    <property type="entry name" value="KAE1/TsaD"/>
</dbReference>
<feature type="domain" description="Gcp-like" evidence="7">
    <location>
        <begin position="158"/>
        <end position="385"/>
    </location>
</feature>
<dbReference type="Pfam" id="PF00814">
    <property type="entry name" value="TsaD"/>
    <property type="match status" value="1"/>
</dbReference>
<keyword evidence="4" id="KW-0479">Metal-binding</keyword>
<protein>
    <recommendedName>
        <fullName evidence="1">N(6)-L-threonylcarbamoyladenine synthase</fullName>
        <ecNumber evidence="1">2.3.1.234</ecNumber>
    </recommendedName>
</protein>
<evidence type="ECO:0000256" key="6">
    <source>
        <dbReference type="ARBA" id="ARBA00048117"/>
    </source>
</evidence>
<organism evidence="8 9">
    <name type="scientific">Olpidium bornovanus</name>
    <dbReference type="NCBI Taxonomy" id="278681"/>
    <lineage>
        <taxon>Eukaryota</taxon>
        <taxon>Fungi</taxon>
        <taxon>Fungi incertae sedis</taxon>
        <taxon>Olpidiomycota</taxon>
        <taxon>Olpidiomycotina</taxon>
        <taxon>Olpidiomycetes</taxon>
        <taxon>Olpidiales</taxon>
        <taxon>Olpidiaceae</taxon>
        <taxon>Olpidium</taxon>
    </lineage>
</organism>
<dbReference type="GO" id="GO:0005739">
    <property type="term" value="C:mitochondrion"/>
    <property type="evidence" value="ECO:0007669"/>
    <property type="project" value="TreeGrafter"/>
</dbReference>
<dbReference type="PANTHER" id="PTHR11735:SF6">
    <property type="entry name" value="TRNA N6-ADENOSINE THREONYLCARBAMOYLTRANSFERASE, MITOCHONDRIAL"/>
    <property type="match status" value="1"/>
</dbReference>
<dbReference type="GO" id="GO:0046872">
    <property type="term" value="F:metal ion binding"/>
    <property type="evidence" value="ECO:0007669"/>
    <property type="project" value="UniProtKB-KW"/>
</dbReference>
<evidence type="ECO:0000259" key="7">
    <source>
        <dbReference type="Pfam" id="PF00814"/>
    </source>
</evidence>
<dbReference type="GO" id="GO:0072670">
    <property type="term" value="P:mitochondrial tRNA threonylcarbamoyladenosine modification"/>
    <property type="evidence" value="ECO:0007669"/>
    <property type="project" value="TreeGrafter"/>
</dbReference>
<accession>A0A8H8A1V0</accession>
<dbReference type="OrthoDB" id="10259622at2759"/>
<name>A0A8H8A1V0_9FUNG</name>
<evidence type="ECO:0000256" key="2">
    <source>
        <dbReference type="ARBA" id="ARBA00022679"/>
    </source>
</evidence>
<gene>
    <name evidence="8" type="ORF">BJ554DRAFT_7716</name>
</gene>
<proteinExistence type="predicted"/>
<evidence type="ECO:0000256" key="5">
    <source>
        <dbReference type="ARBA" id="ARBA00023315"/>
    </source>
</evidence>
<dbReference type="GO" id="GO:0061711">
    <property type="term" value="F:tRNA N(6)-L-threonylcarbamoyladenine synthase activity"/>
    <property type="evidence" value="ECO:0007669"/>
    <property type="project" value="UniProtKB-EC"/>
</dbReference>
<dbReference type="GO" id="GO:0006508">
    <property type="term" value="P:proteolysis"/>
    <property type="evidence" value="ECO:0007669"/>
    <property type="project" value="UniProtKB-KW"/>
</dbReference>
<evidence type="ECO:0000313" key="9">
    <source>
        <dbReference type="Proteomes" id="UP000673691"/>
    </source>
</evidence>
<dbReference type="NCBIfam" id="TIGR00329">
    <property type="entry name" value="gcp_kae1"/>
    <property type="match status" value="1"/>
</dbReference>
<keyword evidence="2" id="KW-0808">Transferase</keyword>
<feature type="non-terminal residue" evidence="8">
    <location>
        <position position="386"/>
    </location>
</feature>
<dbReference type="SUPFAM" id="SSF53067">
    <property type="entry name" value="Actin-like ATPase domain"/>
    <property type="match status" value="2"/>
</dbReference>
<keyword evidence="3" id="KW-0819">tRNA processing</keyword>
<reference evidence="8 9" key="1">
    <citation type="journal article" name="Sci. Rep.">
        <title>Genome-scale phylogenetic analyses confirm Olpidium as the closest living zoosporic fungus to the non-flagellated, terrestrial fungi.</title>
        <authorList>
            <person name="Chang Y."/>
            <person name="Rochon D."/>
            <person name="Sekimoto S."/>
            <person name="Wang Y."/>
            <person name="Chovatia M."/>
            <person name="Sandor L."/>
            <person name="Salamov A."/>
            <person name="Grigoriev I.V."/>
            <person name="Stajich J.E."/>
            <person name="Spatafora J.W."/>
        </authorList>
    </citation>
    <scope>NUCLEOTIDE SEQUENCE [LARGE SCALE GENOMIC DNA]</scope>
    <source>
        <strain evidence="8">S191</strain>
    </source>
</reference>
<comment type="catalytic activity">
    <reaction evidence="6">
        <text>L-threonylcarbamoyladenylate + adenosine(37) in tRNA = N(6)-L-threonylcarbamoyladenosine(37) in tRNA + AMP + H(+)</text>
        <dbReference type="Rhea" id="RHEA:37059"/>
        <dbReference type="Rhea" id="RHEA-COMP:10162"/>
        <dbReference type="Rhea" id="RHEA-COMP:10163"/>
        <dbReference type="ChEBI" id="CHEBI:15378"/>
        <dbReference type="ChEBI" id="CHEBI:73682"/>
        <dbReference type="ChEBI" id="CHEBI:74411"/>
        <dbReference type="ChEBI" id="CHEBI:74418"/>
        <dbReference type="ChEBI" id="CHEBI:456215"/>
        <dbReference type="EC" id="2.3.1.234"/>
    </reaction>
</comment>
<comment type="caution">
    <text evidence="8">The sequence shown here is derived from an EMBL/GenBank/DDBJ whole genome shotgun (WGS) entry which is preliminary data.</text>
</comment>
<evidence type="ECO:0000313" key="8">
    <source>
        <dbReference type="EMBL" id="KAG5463421.1"/>
    </source>
</evidence>
<dbReference type="EC" id="2.3.1.234" evidence="1"/>
<dbReference type="EMBL" id="JAEFCI010000625">
    <property type="protein sequence ID" value="KAG5463421.1"/>
    <property type="molecule type" value="Genomic_DNA"/>
</dbReference>
<sequence length="386" mass="41018">MPTAAVSAVPRLPQRVAAVVYALAFRRPSSSWSPRCPAPAFSPFSLALQRLHRPSTSDRLFGFGTAAIRTRGTAPCAGPPFQSEALPTVLAAVDVSAESPKDTRVGNRGRVLGPAERLGVRLLGFSRFRLTFSIFAFVCSIETSCDDTAVAVINSRREILSERIHHQTTIHEPLGGIYPHAAAASHALELPALVRQALDDARLDLKDLDAVAVTRGPGISPCLAVGINVACALAAVARKPIVAVNHMEAHALTPRFSARKPPSFPFLALLISGGHTMIVLAEDVGQYKVLAASGDESVGEAFDKTARLLRIPWLHGVGGPAGAALELVAERGNPDAYLFPVPMSTNHGKRKMAFSYSGLRTEVERLLAKWNVDVTDPAVAPDVAAS</sequence>
<dbReference type="Proteomes" id="UP000673691">
    <property type="component" value="Unassembled WGS sequence"/>
</dbReference>
<evidence type="ECO:0000256" key="4">
    <source>
        <dbReference type="ARBA" id="ARBA00022723"/>
    </source>
</evidence>
<evidence type="ECO:0000256" key="3">
    <source>
        <dbReference type="ARBA" id="ARBA00022694"/>
    </source>
</evidence>
<keyword evidence="9" id="KW-1185">Reference proteome</keyword>